<evidence type="ECO:0008006" key="4">
    <source>
        <dbReference type="Google" id="ProtNLM"/>
    </source>
</evidence>
<gene>
    <name evidence="2" type="ORF">SAMN05660841_00518</name>
</gene>
<organism evidence="2 3">
    <name type="scientific">Sphingobacterium nematocida</name>
    <dbReference type="NCBI Taxonomy" id="1513896"/>
    <lineage>
        <taxon>Bacteria</taxon>
        <taxon>Pseudomonadati</taxon>
        <taxon>Bacteroidota</taxon>
        <taxon>Sphingobacteriia</taxon>
        <taxon>Sphingobacteriales</taxon>
        <taxon>Sphingobacteriaceae</taxon>
        <taxon>Sphingobacterium</taxon>
    </lineage>
</organism>
<dbReference type="OrthoDB" id="1027344at2"/>
<name>A0A1T5BB17_9SPHI</name>
<dbReference type="EMBL" id="FUZF01000002">
    <property type="protein sequence ID" value="SKB44335.1"/>
    <property type="molecule type" value="Genomic_DNA"/>
</dbReference>
<keyword evidence="3" id="KW-1185">Reference proteome</keyword>
<dbReference type="Proteomes" id="UP000190150">
    <property type="component" value="Unassembled WGS sequence"/>
</dbReference>
<protein>
    <recommendedName>
        <fullName evidence="4">DUF4157 domain-containing protein</fullName>
    </recommendedName>
</protein>
<evidence type="ECO:0000313" key="3">
    <source>
        <dbReference type="Proteomes" id="UP000190150"/>
    </source>
</evidence>
<dbReference type="STRING" id="1513896.SAMN05660841_00518"/>
<dbReference type="RefSeq" id="WP_139375184.1">
    <property type="nucleotide sequence ID" value="NZ_FUZF01000002.1"/>
</dbReference>
<evidence type="ECO:0000256" key="1">
    <source>
        <dbReference type="SAM" id="Phobius"/>
    </source>
</evidence>
<sequence length="120" mass="14600">MKGKVIVSSFLTRLFSAGRASAVTIFPFIFVKTRKLREDVVLINHEQIHIAQALELFVFPFYLLYLLEFLIQLVRHRDFHRAYRNISFEREAYYNETDLDYMRYRKVWSFTRYYIQQKGS</sequence>
<proteinExistence type="predicted"/>
<reference evidence="3" key="1">
    <citation type="submission" date="2017-02" db="EMBL/GenBank/DDBJ databases">
        <authorList>
            <person name="Varghese N."/>
            <person name="Submissions S."/>
        </authorList>
    </citation>
    <scope>NUCLEOTIDE SEQUENCE [LARGE SCALE GENOMIC DNA]</scope>
    <source>
        <strain evidence="3">DSM 24091</strain>
    </source>
</reference>
<feature type="transmembrane region" description="Helical" evidence="1">
    <location>
        <begin position="56"/>
        <end position="74"/>
    </location>
</feature>
<keyword evidence="1" id="KW-1133">Transmembrane helix</keyword>
<dbReference type="AlphaFoldDB" id="A0A1T5BB17"/>
<keyword evidence="1" id="KW-0472">Membrane</keyword>
<accession>A0A1T5BB17</accession>
<evidence type="ECO:0000313" key="2">
    <source>
        <dbReference type="EMBL" id="SKB44335.1"/>
    </source>
</evidence>
<keyword evidence="1" id="KW-0812">Transmembrane</keyword>